<evidence type="ECO:0000313" key="2">
    <source>
        <dbReference type="EMBL" id="KAH6654176.1"/>
    </source>
</evidence>
<proteinExistence type="predicted"/>
<gene>
    <name evidence="2" type="ORF">BKA67DRAFT_564349</name>
</gene>
<evidence type="ECO:0000313" key="3">
    <source>
        <dbReference type="Proteomes" id="UP000758603"/>
    </source>
</evidence>
<dbReference type="GO" id="GO:0016705">
    <property type="term" value="F:oxidoreductase activity, acting on paired donors, with incorporation or reduction of molecular oxygen"/>
    <property type="evidence" value="ECO:0007669"/>
    <property type="project" value="InterPro"/>
</dbReference>
<comment type="caution">
    <text evidence="2">The sequence shown here is derived from an EMBL/GenBank/DDBJ whole genome shotgun (WGS) entry which is preliminary data.</text>
</comment>
<dbReference type="EMBL" id="JAGPXC010000004">
    <property type="protein sequence ID" value="KAH6654176.1"/>
    <property type="molecule type" value="Genomic_DNA"/>
</dbReference>
<dbReference type="Pfam" id="PF00067">
    <property type="entry name" value="p450"/>
    <property type="match status" value="1"/>
</dbReference>
<accession>A0A9P8UL52</accession>
<dbReference type="InterPro" id="IPR036396">
    <property type="entry name" value="Cyt_P450_sf"/>
</dbReference>
<keyword evidence="3" id="KW-1185">Reference proteome</keyword>
<dbReference type="OrthoDB" id="4774865at2759"/>
<dbReference type="InterPro" id="IPR001128">
    <property type="entry name" value="Cyt_P450"/>
</dbReference>
<reference evidence="2" key="1">
    <citation type="journal article" date="2021" name="Nat. Commun.">
        <title>Genetic determinants of endophytism in the Arabidopsis root mycobiome.</title>
        <authorList>
            <person name="Mesny F."/>
            <person name="Miyauchi S."/>
            <person name="Thiergart T."/>
            <person name="Pickel B."/>
            <person name="Atanasova L."/>
            <person name="Karlsson M."/>
            <person name="Huettel B."/>
            <person name="Barry K.W."/>
            <person name="Haridas S."/>
            <person name="Chen C."/>
            <person name="Bauer D."/>
            <person name="Andreopoulos W."/>
            <person name="Pangilinan J."/>
            <person name="LaButti K."/>
            <person name="Riley R."/>
            <person name="Lipzen A."/>
            <person name="Clum A."/>
            <person name="Drula E."/>
            <person name="Henrissat B."/>
            <person name="Kohler A."/>
            <person name="Grigoriev I.V."/>
            <person name="Martin F.M."/>
            <person name="Hacquard S."/>
        </authorList>
    </citation>
    <scope>NUCLEOTIDE SEQUENCE</scope>
    <source>
        <strain evidence="2">MPI-SDFR-AT-0073</strain>
    </source>
</reference>
<dbReference type="GO" id="GO:0004497">
    <property type="term" value="F:monooxygenase activity"/>
    <property type="evidence" value="ECO:0007669"/>
    <property type="project" value="InterPro"/>
</dbReference>
<feature type="region of interest" description="Disordered" evidence="1">
    <location>
        <begin position="1"/>
        <end position="24"/>
    </location>
</feature>
<name>A0A9P8UL52_9PEZI</name>
<sequence>MREDPVHDNDKREALQPFSHGPRNYTGRNLAYEGMKLVITNLLWHSEIECCDQGNWLDQKIYCGLGEAAIEDEAQTRQSQLKLSAISC</sequence>
<protein>
    <submittedName>
        <fullName evidence="2">Uncharacterized protein</fullName>
    </submittedName>
</protein>
<dbReference type="SUPFAM" id="SSF48264">
    <property type="entry name" value="Cytochrome P450"/>
    <property type="match status" value="1"/>
</dbReference>
<dbReference type="GeneID" id="70131623"/>
<dbReference type="GO" id="GO:0020037">
    <property type="term" value="F:heme binding"/>
    <property type="evidence" value="ECO:0007669"/>
    <property type="project" value="InterPro"/>
</dbReference>
<dbReference type="AlphaFoldDB" id="A0A9P8UL52"/>
<dbReference type="Gene3D" id="1.10.630.10">
    <property type="entry name" value="Cytochrome P450"/>
    <property type="match status" value="1"/>
</dbReference>
<evidence type="ECO:0000256" key="1">
    <source>
        <dbReference type="SAM" id="MobiDB-lite"/>
    </source>
</evidence>
<dbReference type="GO" id="GO:0005506">
    <property type="term" value="F:iron ion binding"/>
    <property type="evidence" value="ECO:0007669"/>
    <property type="project" value="InterPro"/>
</dbReference>
<organism evidence="2 3">
    <name type="scientific">Truncatella angustata</name>
    <dbReference type="NCBI Taxonomy" id="152316"/>
    <lineage>
        <taxon>Eukaryota</taxon>
        <taxon>Fungi</taxon>
        <taxon>Dikarya</taxon>
        <taxon>Ascomycota</taxon>
        <taxon>Pezizomycotina</taxon>
        <taxon>Sordariomycetes</taxon>
        <taxon>Xylariomycetidae</taxon>
        <taxon>Amphisphaeriales</taxon>
        <taxon>Sporocadaceae</taxon>
        <taxon>Truncatella</taxon>
    </lineage>
</organism>
<dbReference type="Proteomes" id="UP000758603">
    <property type="component" value="Unassembled WGS sequence"/>
</dbReference>
<feature type="compositionally biased region" description="Basic and acidic residues" evidence="1">
    <location>
        <begin position="1"/>
        <end position="14"/>
    </location>
</feature>
<dbReference type="RefSeq" id="XP_045958446.1">
    <property type="nucleotide sequence ID" value="XM_046102731.1"/>
</dbReference>